<evidence type="ECO:0000313" key="3">
    <source>
        <dbReference type="EMBL" id="ASN70434.1"/>
    </source>
</evidence>
<evidence type="ECO:0000313" key="2">
    <source>
        <dbReference type="EMBL" id="ASN70375.1"/>
    </source>
</evidence>
<dbReference type="EMBL" id="MF417894">
    <property type="protein sequence ID" value="ASN69649.1"/>
    <property type="molecule type" value="Genomic_DNA"/>
</dbReference>
<dbReference type="EMBL" id="MF417906">
    <property type="protein sequence ID" value="ASN70434.1"/>
    <property type="molecule type" value="Genomic_DNA"/>
</dbReference>
<sequence length="323" mass="37679">MTADNSRVIADAMQSKNEIFIQKAIKIHGLRYDYSNIDYKTNHTHIEIICRTHGSFLQTPKQHIKGVGCKKCAHDSFRMGKEEFIRKARIKHGDKFDYSLVDYKSNKDLVKIICPEHGIFETKPNNHLLKKIACPDCKYVGFKEFCKRANLIHSGRYAYVDNDFKRMSDKVLIICSTHGKFEQIATNHLKGYGCPKCSVVGLNRAAYVERSKEKYDGLCWLYLIKCFNGAEVFYKAGMTLQGVENRYNSKMKMPYDYEIVCEVQADVDLVWGVEKEVHRLLYKFKYRPEIEFSGHLQECYLRIPKRVLNLFEGLKSNEQLYLM</sequence>
<accession>A0A2H4J4Y9</accession>
<proteinExistence type="predicted"/>
<organism evidence="1">
    <name type="scientific">uncultured Caudovirales phage</name>
    <dbReference type="NCBI Taxonomy" id="2100421"/>
    <lineage>
        <taxon>Viruses</taxon>
        <taxon>Duplodnaviria</taxon>
        <taxon>Heunggongvirae</taxon>
        <taxon>Uroviricota</taxon>
        <taxon>Caudoviricetes</taxon>
        <taxon>Peduoviridae</taxon>
        <taxon>Maltschvirus</taxon>
        <taxon>Maltschvirus maltsch</taxon>
    </lineage>
</organism>
<evidence type="ECO:0000313" key="1">
    <source>
        <dbReference type="EMBL" id="ASN69649.1"/>
    </source>
</evidence>
<name>A0A2H4J4Y9_9CAUD</name>
<dbReference type="EMBL" id="MF417905">
    <property type="protein sequence ID" value="ASN70375.1"/>
    <property type="molecule type" value="Genomic_DNA"/>
</dbReference>
<protein>
    <submittedName>
        <fullName evidence="1">Uncharacterized protein</fullName>
    </submittedName>
</protein>
<gene>
    <name evidence="1" type="ORF">7AX4_12</name>
    <name evidence="3" type="ORF">7F8_52</name>
    <name evidence="2" type="ORF">8AX11_52</name>
</gene>
<reference evidence="1" key="1">
    <citation type="submission" date="2017-06" db="EMBL/GenBank/DDBJ databases">
        <title>Novel phages from South African skin metaviromes.</title>
        <authorList>
            <person name="van Zyl L.J."/>
            <person name="Abrahams Y."/>
            <person name="Stander E.A."/>
            <person name="Kirby B.M."/>
            <person name="Clavaud C."/>
            <person name="Farcet C."/>
            <person name="Breton L."/>
            <person name="Trindade M.I."/>
        </authorList>
    </citation>
    <scope>NUCLEOTIDE SEQUENCE</scope>
</reference>